<reference evidence="2 3" key="1">
    <citation type="submission" date="2016-11" db="EMBL/GenBank/DDBJ databases">
        <title>The macronuclear genome of Stentor coeruleus: a giant cell with tiny introns.</title>
        <authorList>
            <person name="Slabodnick M."/>
            <person name="Ruby J.G."/>
            <person name="Reiff S.B."/>
            <person name="Swart E.C."/>
            <person name="Gosai S."/>
            <person name="Prabakaran S."/>
            <person name="Witkowska E."/>
            <person name="Larue G.E."/>
            <person name="Fisher S."/>
            <person name="Freeman R.M."/>
            <person name="Gunawardena J."/>
            <person name="Chu W."/>
            <person name="Stover N.A."/>
            <person name="Gregory B.D."/>
            <person name="Nowacki M."/>
            <person name="Derisi J."/>
            <person name="Roy S.W."/>
            <person name="Marshall W.F."/>
            <person name="Sood P."/>
        </authorList>
    </citation>
    <scope>NUCLEOTIDE SEQUENCE [LARGE SCALE GENOMIC DNA]</scope>
    <source>
        <strain evidence="2">WM001</strain>
    </source>
</reference>
<comment type="caution">
    <text evidence="2">The sequence shown here is derived from an EMBL/GenBank/DDBJ whole genome shotgun (WGS) entry which is preliminary data.</text>
</comment>
<keyword evidence="1" id="KW-0472">Membrane</keyword>
<feature type="transmembrane region" description="Helical" evidence="1">
    <location>
        <begin position="57"/>
        <end position="75"/>
    </location>
</feature>
<proteinExistence type="predicted"/>
<gene>
    <name evidence="2" type="ORF">SteCoe_6593</name>
</gene>
<protein>
    <recommendedName>
        <fullName evidence="4">Transmembrane protein 230</fullName>
    </recommendedName>
</protein>
<organism evidence="2 3">
    <name type="scientific">Stentor coeruleus</name>
    <dbReference type="NCBI Taxonomy" id="5963"/>
    <lineage>
        <taxon>Eukaryota</taxon>
        <taxon>Sar</taxon>
        <taxon>Alveolata</taxon>
        <taxon>Ciliophora</taxon>
        <taxon>Postciliodesmatophora</taxon>
        <taxon>Heterotrichea</taxon>
        <taxon>Heterotrichida</taxon>
        <taxon>Stentoridae</taxon>
        <taxon>Stentor</taxon>
    </lineage>
</organism>
<keyword evidence="3" id="KW-1185">Reference proteome</keyword>
<keyword evidence="1" id="KW-0812">Transmembrane</keyword>
<accession>A0A1R2CPJ8</accession>
<evidence type="ECO:0000313" key="3">
    <source>
        <dbReference type="Proteomes" id="UP000187209"/>
    </source>
</evidence>
<feature type="transmembrane region" description="Helical" evidence="1">
    <location>
        <begin position="21"/>
        <end position="45"/>
    </location>
</feature>
<name>A0A1R2CPJ8_9CILI</name>
<evidence type="ECO:0000313" key="2">
    <source>
        <dbReference type="EMBL" id="OMJ90928.1"/>
    </source>
</evidence>
<dbReference type="Proteomes" id="UP000187209">
    <property type="component" value="Unassembled WGS sequence"/>
</dbReference>
<sequence length="99" mass="10909">MLSSRDPEASEVIGTEPLPSFPFITLILYTIGIVLGIFFILIGFIEEATGIDAVLGATFWILGGFLLIPSIFYSIMMIKALKTDQAGEYIRIIKNIPQL</sequence>
<evidence type="ECO:0008006" key="4">
    <source>
        <dbReference type="Google" id="ProtNLM"/>
    </source>
</evidence>
<keyword evidence="1" id="KW-1133">Transmembrane helix</keyword>
<dbReference type="EMBL" id="MPUH01000092">
    <property type="protein sequence ID" value="OMJ90928.1"/>
    <property type="molecule type" value="Genomic_DNA"/>
</dbReference>
<evidence type="ECO:0000256" key="1">
    <source>
        <dbReference type="SAM" id="Phobius"/>
    </source>
</evidence>
<dbReference type="AlphaFoldDB" id="A0A1R2CPJ8"/>